<gene>
    <name evidence="1" type="ORF">AVEN_4678_1</name>
</gene>
<reference evidence="1 2" key="1">
    <citation type="journal article" date="2019" name="Sci. Rep.">
        <title>Orb-weaving spider Araneus ventricosus genome elucidates the spidroin gene catalogue.</title>
        <authorList>
            <person name="Kono N."/>
            <person name="Nakamura H."/>
            <person name="Ohtoshi R."/>
            <person name="Moran D.A.P."/>
            <person name="Shinohara A."/>
            <person name="Yoshida Y."/>
            <person name="Fujiwara M."/>
            <person name="Mori M."/>
            <person name="Tomita M."/>
            <person name="Arakawa K."/>
        </authorList>
    </citation>
    <scope>NUCLEOTIDE SEQUENCE [LARGE SCALE GENOMIC DNA]</scope>
</reference>
<organism evidence="1 2">
    <name type="scientific">Araneus ventricosus</name>
    <name type="common">Orbweaver spider</name>
    <name type="synonym">Epeira ventricosa</name>
    <dbReference type="NCBI Taxonomy" id="182803"/>
    <lineage>
        <taxon>Eukaryota</taxon>
        <taxon>Metazoa</taxon>
        <taxon>Ecdysozoa</taxon>
        <taxon>Arthropoda</taxon>
        <taxon>Chelicerata</taxon>
        <taxon>Arachnida</taxon>
        <taxon>Araneae</taxon>
        <taxon>Araneomorphae</taxon>
        <taxon>Entelegynae</taxon>
        <taxon>Araneoidea</taxon>
        <taxon>Araneidae</taxon>
        <taxon>Araneus</taxon>
    </lineage>
</organism>
<evidence type="ECO:0000313" key="2">
    <source>
        <dbReference type="Proteomes" id="UP000499080"/>
    </source>
</evidence>
<keyword evidence="2" id="KW-1185">Reference proteome</keyword>
<evidence type="ECO:0000313" key="1">
    <source>
        <dbReference type="EMBL" id="GBN15382.1"/>
    </source>
</evidence>
<comment type="caution">
    <text evidence="1">The sequence shown here is derived from an EMBL/GenBank/DDBJ whole genome shotgun (WGS) entry which is preliminary data.</text>
</comment>
<accession>A0A4Y2LL97</accession>
<sequence>MLAKKWEWDESIDSTEKTIEGTKKKKTINWDLDGKDWFLLEKVSKLYLLLDVELLATFEPYYIVGWVVPYGDRKFSQFKASVEKFHEEKGNFENLLYDDVAMPSGPGAFLLIDDG</sequence>
<dbReference type="AlphaFoldDB" id="A0A4Y2LL97"/>
<name>A0A4Y2LL97_ARAVE</name>
<protein>
    <submittedName>
        <fullName evidence="1">Uncharacterized protein</fullName>
    </submittedName>
</protein>
<proteinExistence type="predicted"/>
<dbReference type="Proteomes" id="UP000499080">
    <property type="component" value="Unassembled WGS sequence"/>
</dbReference>
<dbReference type="EMBL" id="BGPR01006017">
    <property type="protein sequence ID" value="GBN15382.1"/>
    <property type="molecule type" value="Genomic_DNA"/>
</dbReference>